<accession>A0A9E7R1N1</accession>
<dbReference type="Pfam" id="PF00144">
    <property type="entry name" value="Beta-lactamase"/>
    <property type="match status" value="1"/>
</dbReference>
<dbReference type="PANTHER" id="PTHR46825">
    <property type="entry name" value="D-ALANYL-D-ALANINE-CARBOXYPEPTIDASE/ENDOPEPTIDASE AMPH"/>
    <property type="match status" value="1"/>
</dbReference>
<name>A0A9E7R1N1_9EURY</name>
<dbReference type="GeneID" id="74943533"/>
<dbReference type="RefSeq" id="WP_260592222.1">
    <property type="nucleotide sequence ID" value="NZ_CP104003.1"/>
</dbReference>
<dbReference type="SUPFAM" id="SSF56601">
    <property type="entry name" value="beta-lactamase/transpeptidase-like"/>
    <property type="match status" value="1"/>
</dbReference>
<evidence type="ECO:0000259" key="2">
    <source>
        <dbReference type="Pfam" id="PF00144"/>
    </source>
</evidence>
<dbReference type="InterPro" id="IPR012338">
    <property type="entry name" value="Beta-lactam/transpept-like"/>
</dbReference>
<feature type="transmembrane region" description="Helical" evidence="1">
    <location>
        <begin position="518"/>
        <end position="541"/>
    </location>
</feature>
<evidence type="ECO:0000313" key="4">
    <source>
        <dbReference type="Proteomes" id="UP001057580"/>
    </source>
</evidence>
<dbReference type="Gene3D" id="3.40.710.10">
    <property type="entry name" value="DD-peptidase/beta-lactamase superfamily"/>
    <property type="match status" value="1"/>
</dbReference>
<feature type="transmembrane region" description="Helical" evidence="1">
    <location>
        <begin position="632"/>
        <end position="651"/>
    </location>
</feature>
<organism evidence="3 4">
    <name type="scientific">Salinirubellus salinus</name>
    <dbReference type="NCBI Taxonomy" id="1364945"/>
    <lineage>
        <taxon>Archaea</taxon>
        <taxon>Methanobacteriati</taxon>
        <taxon>Methanobacteriota</taxon>
        <taxon>Stenosarchaea group</taxon>
        <taxon>Halobacteria</taxon>
        <taxon>Halobacteriales</taxon>
        <taxon>Natronomonadaceae</taxon>
        <taxon>Salinirubellus</taxon>
    </lineage>
</organism>
<evidence type="ECO:0000256" key="1">
    <source>
        <dbReference type="SAM" id="Phobius"/>
    </source>
</evidence>
<keyword evidence="1" id="KW-0812">Transmembrane</keyword>
<protein>
    <submittedName>
        <fullName evidence="3">Beta-lactamase family protein</fullName>
    </submittedName>
</protein>
<dbReference type="EMBL" id="CP104003">
    <property type="protein sequence ID" value="UWM53228.1"/>
    <property type="molecule type" value="Genomic_DNA"/>
</dbReference>
<feature type="domain" description="Beta-lactamase-related" evidence="2">
    <location>
        <begin position="58"/>
        <end position="385"/>
    </location>
</feature>
<reference evidence="3" key="1">
    <citation type="submission" date="2022-09" db="EMBL/GenBank/DDBJ databases">
        <title>Diverse halophilic archaea isolated from saline environments.</title>
        <authorList>
            <person name="Cui H.-L."/>
        </authorList>
    </citation>
    <scope>NUCLEOTIDE SEQUENCE</scope>
    <source>
        <strain evidence="3">ZS-35-S2</strain>
    </source>
</reference>
<keyword evidence="1" id="KW-0472">Membrane</keyword>
<feature type="transmembrane region" description="Helical" evidence="1">
    <location>
        <begin position="601"/>
        <end position="620"/>
    </location>
</feature>
<feature type="transmembrane region" description="Helical" evidence="1">
    <location>
        <begin position="562"/>
        <end position="581"/>
    </location>
</feature>
<dbReference type="Proteomes" id="UP001057580">
    <property type="component" value="Chromosome"/>
</dbReference>
<dbReference type="KEGG" id="ssai:N0B31_13885"/>
<keyword evidence="4" id="KW-1185">Reference proteome</keyword>
<dbReference type="InterPro" id="IPR001466">
    <property type="entry name" value="Beta-lactam-related"/>
</dbReference>
<dbReference type="PANTHER" id="PTHR46825:SF9">
    <property type="entry name" value="BETA-LACTAMASE-RELATED DOMAIN-CONTAINING PROTEIN"/>
    <property type="match status" value="1"/>
</dbReference>
<gene>
    <name evidence="3" type="ORF">N0B31_13885</name>
</gene>
<evidence type="ECO:0000313" key="3">
    <source>
        <dbReference type="EMBL" id="UWM53228.1"/>
    </source>
</evidence>
<keyword evidence="1" id="KW-1133">Transmembrane helix</keyword>
<dbReference type="AlphaFoldDB" id="A0A9E7R1N1"/>
<dbReference type="InterPro" id="IPR050491">
    <property type="entry name" value="AmpC-like"/>
</dbReference>
<sequence length="656" mass="71318">MSSQHPLRLAVVLTLVLALVSAPVLAGVPDPGGSSPASAAAQLDAPGLDDRAGLERWVDETVADQLERHHVPGAAVVLVRGNETLLAKGYGYADLEAERPVDAETTVFSIGSTGKLVTWTAVMQGVEDGRLALDRDVNDYLTDSAVSVPETYPRPVTLEHLGTHTAGFEDVFTGMVADDPAAIRSMEATLAAQRPARVRPPGEFVAYSNYGTALAGHVLAEQYDTTFVEYVDERIFTPLGMTDTTYAQPLSDRLEPRRAIGYTYVDGSYQPHDPVVWTLPPEGGSLRTTATDMGRFAQAHLNDGTVDDARILSPDSVAEMHRRHVARSTAVPELNGMAYGFIEMDRNDERIVGHWGTTPRFRSLLALFPERDVGLFVVYNAPGGHAASFKFLDAFVDRYYPRSDDPLVEPPAGAAERAAALAGDYRSLTISESSWERLLGVTTRTYTVGATDDGSLTTRRLGEETRTWVERRPGVYEERGGSDTLVFRFDDDGRATHLFRDAFAPSTYERVPCYESLAVLQGVVGAGVVAFASVLALWVGGFAWRRLRDRDPPSEGERAARGLLGAVSLLWLVVLVVFLLAWLNFDAEAASPSLALQAGKVLRYVALAGTVAAVGAAGLAWREGYWTRPLRVHYAAVTLVALLFAWQLYLLRVVPL</sequence>
<proteinExistence type="predicted"/>